<dbReference type="PANTHER" id="PTHR43610">
    <property type="entry name" value="BLL6696 PROTEIN"/>
    <property type="match status" value="1"/>
</dbReference>
<proteinExistence type="predicted"/>
<dbReference type="EC" id="2.3.-.-" evidence="2"/>
<dbReference type="Proteomes" id="UP001595960">
    <property type="component" value="Unassembled WGS sequence"/>
</dbReference>
<dbReference type="EMBL" id="JBHSJC010000001">
    <property type="protein sequence ID" value="MFC4827858.1"/>
    <property type="molecule type" value="Genomic_DNA"/>
</dbReference>
<keyword evidence="3" id="KW-1185">Reference proteome</keyword>
<keyword evidence="2" id="KW-0808">Transferase</keyword>
<gene>
    <name evidence="2" type="ORF">ACFPER_03590</name>
</gene>
<name>A0ABV9R220_9MICO</name>
<evidence type="ECO:0000259" key="1">
    <source>
        <dbReference type="PROSITE" id="PS51186"/>
    </source>
</evidence>
<dbReference type="PANTHER" id="PTHR43610:SF1">
    <property type="entry name" value="N-ACETYLTRANSFERASE DOMAIN-CONTAINING PROTEIN"/>
    <property type="match status" value="1"/>
</dbReference>
<dbReference type="InterPro" id="IPR016181">
    <property type="entry name" value="Acyl_CoA_acyltransferase"/>
</dbReference>
<evidence type="ECO:0000313" key="2">
    <source>
        <dbReference type="EMBL" id="MFC4827858.1"/>
    </source>
</evidence>
<comment type="caution">
    <text evidence="2">The sequence shown here is derived from an EMBL/GenBank/DDBJ whole genome shotgun (WGS) entry which is preliminary data.</text>
</comment>
<dbReference type="InterPro" id="IPR000182">
    <property type="entry name" value="GNAT_dom"/>
</dbReference>
<sequence length="217" mass="23425">MPARRPRSAPLIGRFVTLTPMTEADMVALERAIRRPEVFANGFGGGPSGLPADADAFAEFFARSYTPADDALPFAVRLRGGADDGTIVGGTKLGDLDLHNESAHIGWTAYDPRVWGTAVNPEAKLLLLGLAFDHGFGRVKLQADALNARSRAAIERLGGRFEGVLRRVQRRPDGSWRDTAVYSILADEWPAVRAGLEARLAERGERPVELARAVAAP</sequence>
<dbReference type="Gene3D" id="3.40.630.30">
    <property type="match status" value="1"/>
</dbReference>
<dbReference type="RefSeq" id="WP_204395992.1">
    <property type="nucleotide sequence ID" value="NZ_JAFBBW010000001.1"/>
</dbReference>
<evidence type="ECO:0000313" key="3">
    <source>
        <dbReference type="Proteomes" id="UP001595960"/>
    </source>
</evidence>
<dbReference type="Pfam" id="PF13302">
    <property type="entry name" value="Acetyltransf_3"/>
    <property type="match status" value="1"/>
</dbReference>
<dbReference type="SUPFAM" id="SSF55729">
    <property type="entry name" value="Acyl-CoA N-acyltransferases (Nat)"/>
    <property type="match status" value="1"/>
</dbReference>
<dbReference type="PROSITE" id="PS51186">
    <property type="entry name" value="GNAT"/>
    <property type="match status" value="1"/>
</dbReference>
<reference evidence="3" key="1">
    <citation type="journal article" date="2019" name="Int. J. Syst. Evol. Microbiol.">
        <title>The Global Catalogue of Microorganisms (GCM) 10K type strain sequencing project: providing services to taxonomists for standard genome sequencing and annotation.</title>
        <authorList>
            <consortium name="The Broad Institute Genomics Platform"/>
            <consortium name="The Broad Institute Genome Sequencing Center for Infectious Disease"/>
            <person name="Wu L."/>
            <person name="Ma J."/>
        </authorList>
    </citation>
    <scope>NUCLEOTIDE SEQUENCE [LARGE SCALE GENOMIC DNA]</scope>
    <source>
        <strain evidence="3">CGMCC 1.12192</strain>
    </source>
</reference>
<dbReference type="GO" id="GO:0016746">
    <property type="term" value="F:acyltransferase activity"/>
    <property type="evidence" value="ECO:0007669"/>
    <property type="project" value="UniProtKB-KW"/>
</dbReference>
<keyword evidence="2" id="KW-0012">Acyltransferase</keyword>
<protein>
    <submittedName>
        <fullName evidence="2">GNAT family N-acetyltransferase</fullName>
        <ecNumber evidence="2">2.3.-.-</ecNumber>
    </submittedName>
</protein>
<accession>A0ABV9R220</accession>
<feature type="domain" description="N-acetyltransferase" evidence="1">
    <location>
        <begin position="16"/>
        <end position="188"/>
    </location>
</feature>
<organism evidence="2 3">
    <name type="scientific">Agromyces aurantiacus</name>
    <dbReference type="NCBI Taxonomy" id="165814"/>
    <lineage>
        <taxon>Bacteria</taxon>
        <taxon>Bacillati</taxon>
        <taxon>Actinomycetota</taxon>
        <taxon>Actinomycetes</taxon>
        <taxon>Micrococcales</taxon>
        <taxon>Microbacteriaceae</taxon>
        <taxon>Agromyces</taxon>
    </lineage>
</organism>